<comment type="caution">
    <text evidence="2">The sequence shown here is derived from an EMBL/GenBank/DDBJ whole genome shotgun (WGS) entry which is preliminary data.</text>
</comment>
<evidence type="ECO:0000313" key="2">
    <source>
        <dbReference type="EMBL" id="GLH67780.1"/>
    </source>
</evidence>
<accession>A0ABQ5PZ91</accession>
<protein>
    <submittedName>
        <fullName evidence="2">Uncharacterized protein</fullName>
    </submittedName>
</protein>
<evidence type="ECO:0000313" key="3">
    <source>
        <dbReference type="Proteomes" id="UP001165044"/>
    </source>
</evidence>
<gene>
    <name evidence="2" type="ORF">GETHED_21440</name>
</gene>
<dbReference type="EMBL" id="BSDC01000003">
    <property type="protein sequence ID" value="GLH67780.1"/>
    <property type="molecule type" value="Genomic_DNA"/>
</dbReference>
<evidence type="ECO:0000256" key="1">
    <source>
        <dbReference type="SAM" id="Phobius"/>
    </source>
</evidence>
<keyword evidence="1" id="KW-1133">Transmembrane helix</keyword>
<organism evidence="2 3">
    <name type="scientific">Geothrix edaphica</name>
    <dbReference type="NCBI Taxonomy" id="2927976"/>
    <lineage>
        <taxon>Bacteria</taxon>
        <taxon>Pseudomonadati</taxon>
        <taxon>Acidobacteriota</taxon>
        <taxon>Holophagae</taxon>
        <taxon>Holophagales</taxon>
        <taxon>Holophagaceae</taxon>
        <taxon>Geothrix</taxon>
    </lineage>
</organism>
<feature type="transmembrane region" description="Helical" evidence="1">
    <location>
        <begin position="96"/>
        <end position="115"/>
    </location>
</feature>
<keyword evidence="3" id="KW-1185">Reference proteome</keyword>
<name>A0ABQ5PZ91_9BACT</name>
<dbReference type="RefSeq" id="WP_285609169.1">
    <property type="nucleotide sequence ID" value="NZ_BSDC01000003.1"/>
</dbReference>
<keyword evidence="1" id="KW-0472">Membrane</keyword>
<proteinExistence type="predicted"/>
<feature type="transmembrane region" description="Helical" evidence="1">
    <location>
        <begin position="121"/>
        <end position="139"/>
    </location>
</feature>
<dbReference type="Proteomes" id="UP001165044">
    <property type="component" value="Unassembled WGS sequence"/>
</dbReference>
<feature type="transmembrane region" description="Helical" evidence="1">
    <location>
        <begin position="50"/>
        <end position="70"/>
    </location>
</feature>
<sequence length="157" mass="17170">MNDAPEPLRAACRQALLVGLALCLGTPALIGGLVLLGFVPPGDNLPEGTYLQIGHIFTGLVLLSAAWVLWRRGTVLRAFRQTPESRRPAQVQRETLIYAALFELSSLYGLVYWLLVGKHAARHVFGFIILAPLLFLGLVPRLGHWVKALEPRSGEAP</sequence>
<feature type="transmembrane region" description="Helical" evidence="1">
    <location>
        <begin position="15"/>
        <end position="38"/>
    </location>
</feature>
<reference evidence="2" key="1">
    <citation type="journal article" date="2023" name="Antonie Van Leeuwenhoek">
        <title>Mesoterricola silvestris gen. nov., sp. nov., Mesoterricola sediminis sp. nov., Geothrix oryzae sp. nov., Geothrix edaphica sp. nov., Geothrix rubra sp. nov., and Geothrix limicola sp. nov., six novel members of Acidobacteriota isolated from soils.</title>
        <authorList>
            <person name="Itoh H."/>
            <person name="Sugisawa Y."/>
            <person name="Mise K."/>
            <person name="Xu Z."/>
            <person name="Kuniyasu M."/>
            <person name="Ushijima N."/>
            <person name="Kawano K."/>
            <person name="Kobayashi E."/>
            <person name="Shiratori Y."/>
            <person name="Masuda Y."/>
            <person name="Senoo K."/>
        </authorList>
    </citation>
    <scope>NUCLEOTIDE SEQUENCE</scope>
    <source>
        <strain evidence="2">Red802</strain>
    </source>
</reference>
<keyword evidence="1" id="KW-0812">Transmembrane</keyword>